<evidence type="ECO:0000313" key="2">
    <source>
        <dbReference type="EMBL" id="AKU90018.1"/>
    </source>
</evidence>
<dbReference type="STRING" id="1391653.AKJ08_0405"/>
<dbReference type="PANTHER" id="PTHR34215:SF1">
    <property type="entry name" value="YLXR DOMAIN-CONTAINING PROTEIN"/>
    <property type="match status" value="1"/>
</dbReference>
<name>A0A0K1P911_9BACT</name>
<dbReference type="EMBL" id="CP012332">
    <property type="protein sequence ID" value="AKU90018.1"/>
    <property type="molecule type" value="Genomic_DNA"/>
</dbReference>
<dbReference type="SUPFAM" id="SSF64376">
    <property type="entry name" value="YlxR-like"/>
    <property type="match status" value="1"/>
</dbReference>
<organism evidence="2 3">
    <name type="scientific">Vulgatibacter incomptus</name>
    <dbReference type="NCBI Taxonomy" id="1391653"/>
    <lineage>
        <taxon>Bacteria</taxon>
        <taxon>Pseudomonadati</taxon>
        <taxon>Myxococcota</taxon>
        <taxon>Myxococcia</taxon>
        <taxon>Myxococcales</taxon>
        <taxon>Cystobacterineae</taxon>
        <taxon>Vulgatibacteraceae</taxon>
        <taxon>Vulgatibacter</taxon>
    </lineage>
</organism>
<dbReference type="InterPro" id="IPR037465">
    <property type="entry name" value="YlxR"/>
</dbReference>
<dbReference type="InterPro" id="IPR035931">
    <property type="entry name" value="YlxR-like_sf"/>
</dbReference>
<evidence type="ECO:0000313" key="3">
    <source>
        <dbReference type="Proteomes" id="UP000055590"/>
    </source>
</evidence>
<dbReference type="Proteomes" id="UP000055590">
    <property type="component" value="Chromosome"/>
</dbReference>
<keyword evidence="3" id="KW-1185">Reference proteome</keyword>
<feature type="domain" description="YlxR" evidence="1">
    <location>
        <begin position="1"/>
        <end position="61"/>
    </location>
</feature>
<reference evidence="2 3" key="1">
    <citation type="submission" date="2015-08" db="EMBL/GenBank/DDBJ databases">
        <authorList>
            <person name="Babu N.S."/>
            <person name="Beckwith C.J."/>
            <person name="Beseler K.G."/>
            <person name="Brison A."/>
            <person name="Carone J.V."/>
            <person name="Caskin T.P."/>
            <person name="Diamond M."/>
            <person name="Durham M.E."/>
            <person name="Foxe J.M."/>
            <person name="Go M."/>
            <person name="Henderson B.A."/>
            <person name="Jones I.B."/>
            <person name="McGettigan J.A."/>
            <person name="Micheletti S.J."/>
            <person name="Nasrallah M.E."/>
            <person name="Ortiz D."/>
            <person name="Piller C.R."/>
            <person name="Privatt S.R."/>
            <person name="Schneider S.L."/>
            <person name="Sharp S."/>
            <person name="Smith T.C."/>
            <person name="Stanton J.D."/>
            <person name="Ullery H.E."/>
            <person name="Wilson R.J."/>
            <person name="Serrano M.G."/>
            <person name="Buck G."/>
            <person name="Lee V."/>
            <person name="Wang Y."/>
            <person name="Carvalho R."/>
            <person name="Voegtly L."/>
            <person name="Shi R."/>
            <person name="Duckworth R."/>
            <person name="Johnson A."/>
            <person name="Loviza R."/>
            <person name="Walstead R."/>
            <person name="Shah Z."/>
            <person name="Kiflezghi M."/>
            <person name="Wade K."/>
            <person name="Ball S.L."/>
            <person name="Bradley K.W."/>
            <person name="Asai D.J."/>
            <person name="Bowman C.A."/>
            <person name="Russell D.A."/>
            <person name="Pope W.H."/>
            <person name="Jacobs-Sera D."/>
            <person name="Hendrix R.W."/>
            <person name="Hatfull G.F."/>
        </authorList>
    </citation>
    <scope>NUCLEOTIDE SEQUENCE [LARGE SCALE GENOMIC DNA]</scope>
    <source>
        <strain evidence="2 3">DSM 27710</strain>
    </source>
</reference>
<proteinExistence type="predicted"/>
<protein>
    <recommendedName>
        <fullName evidence="1">YlxR domain-containing protein</fullName>
    </recommendedName>
</protein>
<dbReference type="Pfam" id="PF04296">
    <property type="entry name" value="YlxR"/>
    <property type="match status" value="1"/>
</dbReference>
<dbReference type="KEGG" id="vin:AKJ08_0405"/>
<sequence>MGCGSRGPKEELLRIVCGPEGDVHVDALMRAQGRGAYVHRTKECLEKAQGPRALGRAFRGRARRPAEGALLDEALAVAGRLEDEEAGRGGG</sequence>
<evidence type="ECO:0000259" key="1">
    <source>
        <dbReference type="Pfam" id="PF04296"/>
    </source>
</evidence>
<accession>A0A0K1P911</accession>
<dbReference type="AlphaFoldDB" id="A0A0K1P911"/>
<dbReference type="InterPro" id="IPR007393">
    <property type="entry name" value="YlxR_dom"/>
</dbReference>
<dbReference type="Gene3D" id="3.30.1230.10">
    <property type="entry name" value="YlxR-like"/>
    <property type="match status" value="1"/>
</dbReference>
<gene>
    <name evidence="2" type="ORF">AKJ08_0405</name>
</gene>
<dbReference type="RefSeq" id="WP_050724524.1">
    <property type="nucleotide sequence ID" value="NZ_CP012332.1"/>
</dbReference>
<dbReference type="PANTHER" id="PTHR34215">
    <property type="entry name" value="BLL0784 PROTEIN"/>
    <property type="match status" value="1"/>
</dbReference>